<dbReference type="Proteomes" id="UP000289886">
    <property type="component" value="Unassembled WGS sequence"/>
</dbReference>
<comment type="caution">
    <text evidence="2">The sequence shown here is derived from an EMBL/GenBank/DDBJ whole genome shotgun (WGS) entry which is preliminary data.</text>
</comment>
<proteinExistence type="predicted"/>
<sequence>MSPDTNSQELSIGQELQLDRPPSTAAFSSSSPSRPQEREEGVVETHLSTDLIEESHEILYPSRILKWLLLDVSFNGTSLFSRKG</sequence>
<feature type="compositionally biased region" description="Polar residues" evidence="1">
    <location>
        <begin position="1"/>
        <end position="11"/>
    </location>
</feature>
<dbReference type="EMBL" id="SCEB01214897">
    <property type="protein sequence ID" value="RXM32542.1"/>
    <property type="molecule type" value="Genomic_DNA"/>
</dbReference>
<reference evidence="2 3" key="1">
    <citation type="submission" date="2019-01" db="EMBL/GenBank/DDBJ databases">
        <title>Draft Genome and Complete Hox-Cluster Characterization of the Sterlet Sturgeon (Acipenser ruthenus).</title>
        <authorList>
            <person name="Wei Q."/>
        </authorList>
    </citation>
    <scope>NUCLEOTIDE SEQUENCE [LARGE SCALE GENOMIC DNA]</scope>
    <source>
        <strain evidence="2">WHYD16114868_AA</strain>
        <tissue evidence="2">Blood</tissue>
    </source>
</reference>
<evidence type="ECO:0000256" key="1">
    <source>
        <dbReference type="SAM" id="MobiDB-lite"/>
    </source>
</evidence>
<keyword evidence="3" id="KW-1185">Reference proteome</keyword>
<name>A0A444UBL0_ACIRT</name>
<evidence type="ECO:0000313" key="2">
    <source>
        <dbReference type="EMBL" id="RXM32542.1"/>
    </source>
</evidence>
<gene>
    <name evidence="2" type="ORF">EOD39_0296</name>
</gene>
<protein>
    <submittedName>
        <fullName evidence="2">Uncharacterized protein</fullName>
    </submittedName>
</protein>
<feature type="compositionally biased region" description="Low complexity" evidence="1">
    <location>
        <begin position="20"/>
        <end position="34"/>
    </location>
</feature>
<evidence type="ECO:0000313" key="3">
    <source>
        <dbReference type="Proteomes" id="UP000289886"/>
    </source>
</evidence>
<dbReference type="AlphaFoldDB" id="A0A444UBL0"/>
<accession>A0A444UBL0</accession>
<feature type="region of interest" description="Disordered" evidence="1">
    <location>
        <begin position="1"/>
        <end position="46"/>
    </location>
</feature>
<organism evidence="2 3">
    <name type="scientific">Acipenser ruthenus</name>
    <name type="common">Sterlet sturgeon</name>
    <dbReference type="NCBI Taxonomy" id="7906"/>
    <lineage>
        <taxon>Eukaryota</taxon>
        <taxon>Metazoa</taxon>
        <taxon>Chordata</taxon>
        <taxon>Craniata</taxon>
        <taxon>Vertebrata</taxon>
        <taxon>Euteleostomi</taxon>
        <taxon>Actinopterygii</taxon>
        <taxon>Chondrostei</taxon>
        <taxon>Acipenseriformes</taxon>
        <taxon>Acipenseridae</taxon>
        <taxon>Acipenser</taxon>
    </lineage>
</organism>